<keyword evidence="3 6" id="KW-0812">Transmembrane</keyword>
<feature type="transmembrane region" description="Helical" evidence="6">
    <location>
        <begin position="65"/>
        <end position="83"/>
    </location>
</feature>
<comment type="caution">
    <text evidence="7">The sequence shown here is derived from an EMBL/GenBank/DDBJ whole genome shotgun (WGS) entry which is preliminary data.</text>
</comment>
<keyword evidence="8" id="KW-1185">Reference proteome</keyword>
<feature type="transmembrane region" description="Helical" evidence="6">
    <location>
        <begin position="160"/>
        <end position="183"/>
    </location>
</feature>
<evidence type="ECO:0000313" key="7">
    <source>
        <dbReference type="EMBL" id="MDO7841460.1"/>
    </source>
</evidence>
<organism evidence="7 8">
    <name type="scientific">Sphingomonas immobilis</name>
    <dbReference type="NCBI Taxonomy" id="3063997"/>
    <lineage>
        <taxon>Bacteria</taxon>
        <taxon>Pseudomonadati</taxon>
        <taxon>Pseudomonadota</taxon>
        <taxon>Alphaproteobacteria</taxon>
        <taxon>Sphingomonadales</taxon>
        <taxon>Sphingomonadaceae</taxon>
        <taxon>Sphingomonas</taxon>
    </lineage>
</organism>
<feature type="transmembrane region" description="Helical" evidence="6">
    <location>
        <begin position="95"/>
        <end position="122"/>
    </location>
</feature>
<comment type="similarity">
    <text evidence="2 6">Belongs to the GDT1 family.</text>
</comment>
<evidence type="ECO:0000256" key="1">
    <source>
        <dbReference type="ARBA" id="ARBA00004141"/>
    </source>
</evidence>
<feature type="transmembrane region" description="Helical" evidence="6">
    <location>
        <begin position="33"/>
        <end position="59"/>
    </location>
</feature>
<evidence type="ECO:0000256" key="5">
    <source>
        <dbReference type="ARBA" id="ARBA00023136"/>
    </source>
</evidence>
<comment type="subcellular location">
    <subcellularLocation>
        <location evidence="1 6">Membrane</location>
        <topology evidence="1 6">Multi-pass membrane protein</topology>
    </subcellularLocation>
</comment>
<sequence length="184" mass="18633">MAAFVAALLIQPGSRSTWLAAILADRFARPGQVIIGAVIAIAIGNAVAGFGGLWVAHILTPNARALLLALALAFAGIGCVERLKPPDPLAKWRIGAFATSLFGIGILAAGDSVQFLTFVFSIRSDAPVLAAIGATLGASVVTAAAIVAGEKARRKVPIRAIRIATGVLFLIAGAIAALSAFGLI</sequence>
<feature type="transmembrane region" description="Helical" evidence="6">
    <location>
        <begin position="128"/>
        <end position="148"/>
    </location>
</feature>
<evidence type="ECO:0000256" key="4">
    <source>
        <dbReference type="ARBA" id="ARBA00022989"/>
    </source>
</evidence>
<evidence type="ECO:0000256" key="2">
    <source>
        <dbReference type="ARBA" id="ARBA00009190"/>
    </source>
</evidence>
<evidence type="ECO:0000313" key="8">
    <source>
        <dbReference type="Proteomes" id="UP001176468"/>
    </source>
</evidence>
<reference evidence="7" key="1">
    <citation type="submission" date="2023-07" db="EMBL/GenBank/DDBJ databases">
        <authorList>
            <person name="Kim M.K."/>
        </authorList>
    </citation>
    <scope>NUCLEOTIDE SEQUENCE</scope>
    <source>
        <strain evidence="7">CA1-15</strain>
    </source>
</reference>
<dbReference type="EMBL" id="JAUQSZ010000002">
    <property type="protein sequence ID" value="MDO7841460.1"/>
    <property type="molecule type" value="Genomic_DNA"/>
</dbReference>
<name>A0ABT8ZWQ7_9SPHN</name>
<gene>
    <name evidence="7" type="ORF">Q5H94_03915</name>
</gene>
<evidence type="ECO:0000256" key="6">
    <source>
        <dbReference type="RuleBase" id="RU365102"/>
    </source>
</evidence>
<protein>
    <recommendedName>
        <fullName evidence="6">GDT1 family protein</fullName>
    </recommendedName>
</protein>
<dbReference type="Pfam" id="PF01169">
    <property type="entry name" value="GDT1"/>
    <property type="match status" value="1"/>
</dbReference>
<dbReference type="InterPro" id="IPR001727">
    <property type="entry name" value="GDT1-like"/>
</dbReference>
<dbReference type="Proteomes" id="UP001176468">
    <property type="component" value="Unassembled WGS sequence"/>
</dbReference>
<evidence type="ECO:0000256" key="3">
    <source>
        <dbReference type="ARBA" id="ARBA00022692"/>
    </source>
</evidence>
<keyword evidence="5 6" id="KW-0472">Membrane</keyword>
<accession>A0ABT8ZWQ7</accession>
<keyword evidence="4 6" id="KW-1133">Transmembrane helix</keyword>
<proteinExistence type="inferred from homology"/>